<feature type="repeat" description="Lumazine-binding" evidence="2">
    <location>
        <begin position="83"/>
        <end position="179"/>
    </location>
</feature>
<dbReference type="Proteomes" id="UP000824469">
    <property type="component" value="Unassembled WGS sequence"/>
</dbReference>
<dbReference type="Gene3D" id="2.40.30.20">
    <property type="match status" value="1"/>
</dbReference>
<dbReference type="EMBL" id="JAHRHJ020000005">
    <property type="protein sequence ID" value="KAH9313484.1"/>
    <property type="molecule type" value="Genomic_DNA"/>
</dbReference>
<dbReference type="InterPro" id="IPR001783">
    <property type="entry name" value="Lumazine-bd"/>
</dbReference>
<comment type="caution">
    <text evidence="4">The sequence shown here is derived from an EMBL/GenBank/DDBJ whole genome shotgun (WGS) entry which is preliminary data.</text>
</comment>
<dbReference type="InterPro" id="IPR023366">
    <property type="entry name" value="ATP_synth_asu-like_sf"/>
</dbReference>
<evidence type="ECO:0000256" key="1">
    <source>
        <dbReference type="ARBA" id="ARBA00022737"/>
    </source>
</evidence>
<dbReference type="PANTHER" id="PTHR21098:SF0">
    <property type="entry name" value="RIBOFLAVIN SYNTHASE"/>
    <property type="match status" value="1"/>
</dbReference>
<evidence type="ECO:0000313" key="4">
    <source>
        <dbReference type="EMBL" id="KAH9313484.1"/>
    </source>
</evidence>
<dbReference type="SUPFAM" id="SSF63380">
    <property type="entry name" value="Riboflavin synthase domain-like"/>
    <property type="match status" value="1"/>
</dbReference>
<reference evidence="4 5" key="1">
    <citation type="journal article" date="2021" name="Nat. Plants">
        <title>The Taxus genome provides insights into paclitaxel biosynthesis.</title>
        <authorList>
            <person name="Xiong X."/>
            <person name="Gou J."/>
            <person name="Liao Q."/>
            <person name="Li Y."/>
            <person name="Zhou Q."/>
            <person name="Bi G."/>
            <person name="Li C."/>
            <person name="Du R."/>
            <person name="Wang X."/>
            <person name="Sun T."/>
            <person name="Guo L."/>
            <person name="Liang H."/>
            <person name="Lu P."/>
            <person name="Wu Y."/>
            <person name="Zhang Z."/>
            <person name="Ro D.K."/>
            <person name="Shang Y."/>
            <person name="Huang S."/>
            <person name="Yan J."/>
        </authorList>
    </citation>
    <scope>NUCLEOTIDE SEQUENCE [LARGE SCALE GENOMIC DNA]</scope>
    <source>
        <strain evidence="4">Ta-2019</strain>
    </source>
</reference>
<dbReference type="PROSITE" id="PS51177">
    <property type="entry name" value="LUMAZINE_BIND"/>
    <property type="match status" value="1"/>
</dbReference>
<protein>
    <recommendedName>
        <fullName evidence="3">Lumazine-binding domain-containing protein</fullName>
    </recommendedName>
</protein>
<dbReference type="Pfam" id="PF00677">
    <property type="entry name" value="Lum_binding"/>
    <property type="match status" value="1"/>
</dbReference>
<evidence type="ECO:0000313" key="5">
    <source>
        <dbReference type="Proteomes" id="UP000824469"/>
    </source>
</evidence>
<dbReference type="GO" id="GO:0009231">
    <property type="term" value="P:riboflavin biosynthetic process"/>
    <property type="evidence" value="ECO:0007669"/>
    <property type="project" value="TreeGrafter"/>
</dbReference>
<feature type="domain" description="Lumazine-binding" evidence="3">
    <location>
        <begin position="83"/>
        <end position="179"/>
    </location>
</feature>
<keyword evidence="1" id="KW-0677">Repeat</keyword>
<dbReference type="GO" id="GO:0004746">
    <property type="term" value="F:riboflavin synthase activity"/>
    <property type="evidence" value="ECO:0007669"/>
    <property type="project" value="TreeGrafter"/>
</dbReference>
<name>A0AA38G1V3_TAXCH</name>
<evidence type="ECO:0000256" key="2">
    <source>
        <dbReference type="PROSITE-ProRule" id="PRU00524"/>
    </source>
</evidence>
<dbReference type="AlphaFoldDB" id="A0AA38G1V3"/>
<proteinExistence type="predicted"/>
<dbReference type="InterPro" id="IPR026017">
    <property type="entry name" value="Lumazine-bd_dom"/>
</dbReference>
<evidence type="ECO:0000259" key="3">
    <source>
        <dbReference type="PROSITE" id="PS51177"/>
    </source>
</evidence>
<organism evidence="4 5">
    <name type="scientific">Taxus chinensis</name>
    <name type="common">Chinese yew</name>
    <name type="synonym">Taxus wallichiana var. chinensis</name>
    <dbReference type="NCBI Taxonomy" id="29808"/>
    <lineage>
        <taxon>Eukaryota</taxon>
        <taxon>Viridiplantae</taxon>
        <taxon>Streptophyta</taxon>
        <taxon>Embryophyta</taxon>
        <taxon>Tracheophyta</taxon>
        <taxon>Spermatophyta</taxon>
        <taxon>Pinopsida</taxon>
        <taxon>Pinidae</taxon>
        <taxon>Conifers II</taxon>
        <taxon>Cupressales</taxon>
        <taxon>Taxaceae</taxon>
        <taxon>Taxus</taxon>
    </lineage>
</organism>
<dbReference type="PANTHER" id="PTHR21098">
    <property type="entry name" value="RIBOFLAVIN SYNTHASE ALPHA CHAIN"/>
    <property type="match status" value="1"/>
</dbReference>
<dbReference type="InterPro" id="IPR017938">
    <property type="entry name" value="Riboflavin_synthase-like_b-brl"/>
</dbReference>
<keyword evidence="5" id="KW-1185">Reference proteome</keyword>
<sequence length="241" mass="27063">MASLNSLCFSTQTHRFIHVSSSHESPSLTVFSNCYKQHYIRNSSVSIPKNCLLPSTWLDGCKGMMVKQYFTTRAPKKTVIRGMFTGIIEEMGKVKEIGTVDKVGVEMTIEANVVVEDVKLGDSIAVNGTCLTVTRFNSHSFTVGLSPETLKKTSLDTAMVGPTVQSISEDAVLQRFHEIVLPFLGWKHTVECKMELIVCWSSLNKPVACMQQIRHIIFLDDLRTCVNAWKILWPSKIENKF</sequence>
<gene>
    <name evidence="4" type="ORF">KI387_022111</name>
</gene>
<accession>A0AA38G1V3</accession>